<comment type="caution">
    <text evidence="15">The sequence shown here is derived from an EMBL/GenBank/DDBJ whole genome shotgun (WGS) entry which is preliminary data.</text>
</comment>
<dbReference type="GO" id="GO:0030497">
    <property type="term" value="P:fatty acid elongation"/>
    <property type="evidence" value="ECO:0007669"/>
    <property type="project" value="TreeGrafter"/>
</dbReference>
<evidence type="ECO:0000313" key="16">
    <source>
        <dbReference type="Proteomes" id="UP000198211"/>
    </source>
</evidence>
<keyword evidence="9" id="KW-0443">Lipid metabolism</keyword>
<dbReference type="EMBL" id="NBNE01004001">
    <property type="protein sequence ID" value="OWZ06354.1"/>
    <property type="molecule type" value="Genomic_DNA"/>
</dbReference>
<dbReference type="Proteomes" id="UP000198211">
    <property type="component" value="Unassembled WGS sequence"/>
</dbReference>
<evidence type="ECO:0000256" key="10">
    <source>
        <dbReference type="ARBA" id="ARBA00023136"/>
    </source>
</evidence>
<evidence type="ECO:0000256" key="3">
    <source>
        <dbReference type="ARBA" id="ARBA00007811"/>
    </source>
</evidence>
<dbReference type="PANTHER" id="PTHR11035:SF3">
    <property type="entry name" value="VERY-LONG-CHAIN (3R)-3-HYDROXYACYL-COA DEHYDRATASE"/>
    <property type="match status" value="1"/>
</dbReference>
<evidence type="ECO:0000256" key="1">
    <source>
        <dbReference type="ARBA" id="ARBA00004141"/>
    </source>
</evidence>
<keyword evidence="16" id="KW-1185">Reference proteome</keyword>
<evidence type="ECO:0000256" key="2">
    <source>
        <dbReference type="ARBA" id="ARBA00005194"/>
    </source>
</evidence>
<keyword evidence="8 14" id="KW-1133">Transmembrane helix</keyword>
<dbReference type="OrthoDB" id="46988at2759"/>
<keyword evidence="11" id="KW-0275">Fatty acid biosynthesis</keyword>
<accession>A0A225VML5</accession>
<dbReference type="UniPathway" id="UPA00094"/>
<evidence type="ECO:0000256" key="4">
    <source>
        <dbReference type="ARBA" id="ARBA00013122"/>
    </source>
</evidence>
<feature type="transmembrane region" description="Helical" evidence="14">
    <location>
        <begin position="126"/>
        <end position="144"/>
    </location>
</feature>
<comment type="catalytic activity">
    <reaction evidence="13">
        <text>a very-long-chain (3R)-3-hydroxyacyl-CoA = a very-long-chain (2E)-enoyl-CoA + H2O</text>
        <dbReference type="Rhea" id="RHEA:45812"/>
        <dbReference type="ChEBI" id="CHEBI:15377"/>
        <dbReference type="ChEBI" id="CHEBI:83728"/>
        <dbReference type="ChEBI" id="CHEBI:85440"/>
        <dbReference type="EC" id="4.2.1.134"/>
    </reaction>
</comment>
<feature type="transmembrane region" description="Helical" evidence="14">
    <location>
        <begin position="196"/>
        <end position="217"/>
    </location>
</feature>
<dbReference type="STRING" id="4795.A0A225VML5"/>
<dbReference type="PANTHER" id="PTHR11035">
    <property type="entry name" value="VERY-LONG-CHAIN (3R)-3-HYDROXYACYL-COA DEHYDRATASE"/>
    <property type="match status" value="1"/>
</dbReference>
<comment type="similarity">
    <text evidence="3">Belongs to the very long-chain fatty acids dehydratase HACD family.</text>
</comment>
<dbReference type="Pfam" id="PF04387">
    <property type="entry name" value="PTPLA"/>
    <property type="match status" value="1"/>
</dbReference>
<gene>
    <name evidence="15" type="ORF">PHMEG_00021403</name>
</gene>
<proteinExistence type="inferred from homology"/>
<dbReference type="AlphaFoldDB" id="A0A225VML5"/>
<reference evidence="16" key="1">
    <citation type="submission" date="2017-03" db="EMBL/GenBank/DDBJ databases">
        <title>Phytopthora megakarya and P. palmivora, two closely related causual agents of cacao black pod achieved similar genome size and gene model numbers by different mechanisms.</title>
        <authorList>
            <person name="Ali S."/>
            <person name="Shao J."/>
            <person name="Larry D.J."/>
            <person name="Kronmiller B."/>
            <person name="Shen D."/>
            <person name="Strem M.D."/>
            <person name="Melnick R.L."/>
            <person name="Guiltinan M.J."/>
            <person name="Tyler B.M."/>
            <person name="Meinhardt L.W."/>
            <person name="Bailey B.A."/>
        </authorList>
    </citation>
    <scope>NUCLEOTIDE SEQUENCE [LARGE SCALE GENOMIC DNA]</scope>
    <source>
        <strain evidence="16">zdho120</strain>
    </source>
</reference>
<organism evidence="15 16">
    <name type="scientific">Phytophthora megakarya</name>
    <dbReference type="NCBI Taxonomy" id="4795"/>
    <lineage>
        <taxon>Eukaryota</taxon>
        <taxon>Sar</taxon>
        <taxon>Stramenopiles</taxon>
        <taxon>Oomycota</taxon>
        <taxon>Peronosporomycetes</taxon>
        <taxon>Peronosporales</taxon>
        <taxon>Peronosporaceae</taxon>
        <taxon>Phytophthora</taxon>
    </lineage>
</organism>
<dbReference type="GO" id="GO:0005789">
    <property type="term" value="C:endoplasmic reticulum membrane"/>
    <property type="evidence" value="ECO:0007669"/>
    <property type="project" value="TreeGrafter"/>
</dbReference>
<evidence type="ECO:0000313" key="15">
    <source>
        <dbReference type="EMBL" id="OWZ06354.1"/>
    </source>
</evidence>
<evidence type="ECO:0000256" key="13">
    <source>
        <dbReference type="ARBA" id="ARBA00036671"/>
    </source>
</evidence>
<dbReference type="GO" id="GO:0030148">
    <property type="term" value="P:sphingolipid biosynthetic process"/>
    <property type="evidence" value="ECO:0007669"/>
    <property type="project" value="TreeGrafter"/>
</dbReference>
<feature type="transmembrane region" description="Helical" evidence="14">
    <location>
        <begin position="151"/>
        <end position="176"/>
    </location>
</feature>
<keyword evidence="7" id="KW-0276">Fatty acid metabolism</keyword>
<evidence type="ECO:0000256" key="7">
    <source>
        <dbReference type="ARBA" id="ARBA00022832"/>
    </source>
</evidence>
<feature type="transmembrane region" description="Helical" evidence="14">
    <location>
        <begin position="60"/>
        <end position="81"/>
    </location>
</feature>
<comment type="pathway">
    <text evidence="2">Lipid metabolism; fatty acid biosynthesis.</text>
</comment>
<evidence type="ECO:0000256" key="8">
    <source>
        <dbReference type="ARBA" id="ARBA00022989"/>
    </source>
</evidence>
<keyword evidence="5" id="KW-0444">Lipid biosynthesis</keyword>
<dbReference type="InterPro" id="IPR007482">
    <property type="entry name" value="Tyr_Pase-like_PTPLA"/>
</dbReference>
<dbReference type="EC" id="4.2.1.134" evidence="4"/>
<keyword evidence="10 14" id="KW-0472">Membrane</keyword>
<protein>
    <recommendedName>
        <fullName evidence="4">very-long-chain (3R)-3-hydroxyacyl-CoA dehydratase</fullName>
        <ecNumber evidence="4">4.2.1.134</ecNumber>
    </recommendedName>
</protein>
<evidence type="ECO:0000256" key="12">
    <source>
        <dbReference type="ARBA" id="ARBA00023239"/>
    </source>
</evidence>
<dbReference type="GO" id="GO:0042761">
    <property type="term" value="P:very long-chain fatty acid biosynthetic process"/>
    <property type="evidence" value="ECO:0007669"/>
    <property type="project" value="TreeGrafter"/>
</dbReference>
<evidence type="ECO:0000256" key="14">
    <source>
        <dbReference type="SAM" id="Phobius"/>
    </source>
</evidence>
<name>A0A225VML5_9STRA</name>
<feature type="transmembrane region" description="Helical" evidence="14">
    <location>
        <begin position="93"/>
        <end position="120"/>
    </location>
</feature>
<evidence type="ECO:0000256" key="11">
    <source>
        <dbReference type="ARBA" id="ARBA00023160"/>
    </source>
</evidence>
<evidence type="ECO:0000256" key="5">
    <source>
        <dbReference type="ARBA" id="ARBA00022516"/>
    </source>
</evidence>
<dbReference type="GO" id="GO:0102158">
    <property type="term" value="F:very-long-chain (3R)-3-hydroxyacyl-CoA dehydratase activity"/>
    <property type="evidence" value="ECO:0007669"/>
    <property type="project" value="UniProtKB-EC"/>
</dbReference>
<sequence>MAKNALLNLYLLAFNGASCAGWAYVLYLTVSTVLKAHEAGQDWNEVAQSTWDVVSFPLKVVQTMAVMEIVHAAVGFVRSPLGSTLMQVSSRLWLVWAINVLCPVSRYQFGFPLMVASWGLVEVPRYSFYALNLYNAVPGFLFFLRYHLFMVLYPSGVLGEVLCMVSGEVLCMVSSLSFLSTGAYAIQLPNTHNISISLYVVVILVLLVYVPGLPVMYGHMLTQRNRAYSKTKTA</sequence>
<comment type="subcellular location">
    <subcellularLocation>
        <location evidence="1">Membrane</location>
        <topology evidence="1">Multi-pass membrane protein</topology>
    </subcellularLocation>
</comment>
<evidence type="ECO:0000256" key="9">
    <source>
        <dbReference type="ARBA" id="ARBA00023098"/>
    </source>
</evidence>
<keyword evidence="6 14" id="KW-0812">Transmembrane</keyword>
<keyword evidence="12" id="KW-0456">Lyase</keyword>
<evidence type="ECO:0000256" key="6">
    <source>
        <dbReference type="ARBA" id="ARBA00022692"/>
    </source>
</evidence>